<dbReference type="PANTHER" id="PTHR10795">
    <property type="entry name" value="PROPROTEIN CONVERTASE SUBTILISIN/KEXIN"/>
    <property type="match status" value="1"/>
</dbReference>
<dbReference type="FunFam" id="2.60.40.2310:FF:000001">
    <property type="entry name" value="Subtilisin-like protease SBT1.5"/>
    <property type="match status" value="1"/>
</dbReference>
<dbReference type="Pfam" id="PF00023">
    <property type="entry name" value="Ank"/>
    <property type="match status" value="1"/>
</dbReference>
<feature type="domain" description="Subtilisin-like protease fibronectin type-III" evidence="11">
    <location>
        <begin position="1287"/>
        <end position="1382"/>
    </location>
</feature>
<dbReference type="GO" id="GO:0004252">
    <property type="term" value="F:serine-type endopeptidase activity"/>
    <property type="evidence" value="ECO:0007669"/>
    <property type="project" value="InterPro"/>
</dbReference>
<dbReference type="InterPro" id="IPR015500">
    <property type="entry name" value="Peptidase_S8_subtilisin-rel"/>
</dbReference>
<accession>A0A2N9IEL2</accession>
<feature type="repeat" description="ANK" evidence="7">
    <location>
        <begin position="560"/>
        <end position="592"/>
    </location>
</feature>
<keyword evidence="6" id="KW-0720">Serine protease</keyword>
<evidence type="ECO:0000256" key="3">
    <source>
        <dbReference type="ARBA" id="ARBA00022670"/>
    </source>
</evidence>
<dbReference type="InterPro" id="IPR041469">
    <property type="entry name" value="Subtilisin-like_FN3"/>
</dbReference>
<dbReference type="SMART" id="SM00248">
    <property type="entry name" value="ANK"/>
    <property type="match status" value="11"/>
</dbReference>
<feature type="domain" description="Peptidase S8/S53" evidence="9">
    <location>
        <begin position="947"/>
        <end position="1210"/>
    </location>
</feature>
<organism evidence="12">
    <name type="scientific">Fagus sylvatica</name>
    <name type="common">Beechnut</name>
    <dbReference type="NCBI Taxonomy" id="28930"/>
    <lineage>
        <taxon>Eukaryota</taxon>
        <taxon>Viridiplantae</taxon>
        <taxon>Streptophyta</taxon>
        <taxon>Embryophyta</taxon>
        <taxon>Tracheophyta</taxon>
        <taxon>Spermatophyta</taxon>
        <taxon>Magnoliopsida</taxon>
        <taxon>eudicotyledons</taxon>
        <taxon>Gunneridae</taxon>
        <taxon>Pentapetalae</taxon>
        <taxon>rosids</taxon>
        <taxon>fabids</taxon>
        <taxon>Fagales</taxon>
        <taxon>Fagaceae</taxon>
        <taxon>Fagus</taxon>
    </lineage>
</organism>
<dbReference type="InterPro" id="IPR010259">
    <property type="entry name" value="S8pro/Inhibitor_I9"/>
</dbReference>
<dbReference type="PROSITE" id="PS00138">
    <property type="entry name" value="SUBTILASE_SER"/>
    <property type="match status" value="1"/>
</dbReference>
<evidence type="ECO:0000256" key="7">
    <source>
        <dbReference type="PROSITE-ProRule" id="PRU00023"/>
    </source>
</evidence>
<evidence type="ECO:0000256" key="1">
    <source>
        <dbReference type="ARBA" id="ARBA00004613"/>
    </source>
</evidence>
<dbReference type="SUPFAM" id="SSF52743">
    <property type="entry name" value="Subtilisin-like"/>
    <property type="match status" value="1"/>
</dbReference>
<dbReference type="PROSITE" id="PS50297">
    <property type="entry name" value="ANK_REP_REGION"/>
    <property type="match status" value="2"/>
</dbReference>
<evidence type="ECO:0000256" key="8">
    <source>
        <dbReference type="PROSITE-ProRule" id="PRU01240"/>
    </source>
</evidence>
<dbReference type="Gene3D" id="3.40.50.200">
    <property type="entry name" value="Peptidase S8/S53 domain"/>
    <property type="match status" value="3"/>
</dbReference>
<dbReference type="SUPFAM" id="SSF48403">
    <property type="entry name" value="Ankyrin repeat"/>
    <property type="match status" value="2"/>
</dbReference>
<evidence type="ECO:0000259" key="10">
    <source>
        <dbReference type="Pfam" id="PF05922"/>
    </source>
</evidence>
<evidence type="ECO:0000313" key="12">
    <source>
        <dbReference type="EMBL" id="SPD22503.1"/>
    </source>
</evidence>
<dbReference type="Gene3D" id="1.25.40.20">
    <property type="entry name" value="Ankyrin repeat-containing domain"/>
    <property type="match status" value="4"/>
</dbReference>
<dbReference type="InterPro" id="IPR036770">
    <property type="entry name" value="Ankyrin_rpt-contain_sf"/>
</dbReference>
<dbReference type="InterPro" id="IPR000209">
    <property type="entry name" value="Peptidase_S8/S53_dom"/>
</dbReference>
<evidence type="ECO:0000259" key="11">
    <source>
        <dbReference type="Pfam" id="PF17766"/>
    </source>
</evidence>
<dbReference type="PROSITE" id="PS50088">
    <property type="entry name" value="ANK_REPEAT"/>
    <property type="match status" value="3"/>
</dbReference>
<comment type="caution">
    <text evidence="8">Lacks conserved residue(s) required for the propagation of feature annotation.</text>
</comment>
<proteinExistence type="inferred from homology"/>
<evidence type="ECO:0000256" key="4">
    <source>
        <dbReference type="ARBA" id="ARBA00022729"/>
    </source>
</evidence>
<comment type="subcellular location">
    <subcellularLocation>
        <location evidence="1">Secreted</location>
    </subcellularLocation>
</comment>
<name>A0A2N9IEL2_FAGSY</name>
<dbReference type="CDD" id="cd02120">
    <property type="entry name" value="PA_subtilisin_like"/>
    <property type="match status" value="1"/>
</dbReference>
<feature type="repeat" description="ANK" evidence="7">
    <location>
        <begin position="81"/>
        <end position="109"/>
    </location>
</feature>
<dbReference type="Pfam" id="PF12796">
    <property type="entry name" value="Ank_2"/>
    <property type="match status" value="1"/>
</dbReference>
<feature type="domain" description="Inhibitor I9" evidence="10">
    <location>
        <begin position="763"/>
        <end position="841"/>
    </location>
</feature>
<dbReference type="Pfam" id="PF00082">
    <property type="entry name" value="Peptidase_S8"/>
    <property type="match status" value="1"/>
</dbReference>
<feature type="repeat" description="ANK" evidence="7">
    <location>
        <begin position="377"/>
        <end position="409"/>
    </location>
</feature>
<dbReference type="GO" id="GO:0005576">
    <property type="term" value="C:extracellular region"/>
    <property type="evidence" value="ECO:0007669"/>
    <property type="project" value="UniProtKB-SubCell"/>
</dbReference>
<sequence>MGRYSFVGGNGRDRDELSLRSQRLIEAALSGDLECVTECLALEAVDVNYIGTVSLRVKCIETVLREEEADEVEIEYRDFVTDVTPLFAASHSGHVDSARKLLSTGADVNQELFRGFATTAAAREGHCVLLDMLLKAGASQSACEGAFLEACLYGQAEAAELLICSEMTGPDVAKHALVSASCRGFVDVVTTLVKNGVDINCTDRVLLRSVKPALHANVDCTPLVAAIVSRQVPVVKYLLEAGAKTDCHVRLGAWSWDIFSGEELRVGACLGEPYNEVWCAVEYYEASGQILNLLLQNQISSLESQQQGRTLLCHAILCQNPDTVGVLLNAGADVEFPIRTKKGHEFRPLHLTARMGFLPILKQLVLHGCLVNSRTEIGDTALMVAAKSDQADSFLELIISGADLGLTNNYGDTALQLAKRSVFGSSLVNILKQAIQTGKKICSSNLEVFSLLHFVAGSGNVELLQMILPDYLDDIGKQIIYDGLADISVKSREGQTIGSLLQHAGVRIRFEEILLDAVLANGLKGYSEFRAVHFAAQIGNFPATVELLKMGFSVNSLDENGHSPLMLAAKEGHADACKLLLQRGADCGIVNSSGETALSLARKSSNCKDAEGVIFDHLARSHVLQGEELCKHTREGRGSPHMKAVQMLKSGILSWGKTSRRNVVCKEAVAGPSTCFLKNQRKGTGDGNRLVFRVLTETEREIHFESSSYAELKLWVHGINLIGLGMLRETVVICSSCGQGSSHLGWKILCSNLEGGRHFLHEVHIVYLGERQYDDPKLITDSHHDMLAKVVGSNEMASDLMVYSYKHGFSGFAAKLTKSQAQKLAELPGVVRVIPNSLHKLQTTRSWDFLGLSSHSPNNILHNSNMGDGVIIGVFDTGLWPESRVFKDEGLGPVPSRWKGACKSGDKFNATTHCNKKVIGARWYINGFLADTAGGSFVGNVSYRGLGSGSVRGGAPHAHLAIYKVAGMLGFCGAANDGPSAYTVHNSAPWILTVAASTMDRAFLSPITLGNNKTLLGQAIFTGKEIGFTSLVYPESSTDFDPNAAGGALLHFNDSSGLLWWLASEIVQEAGGVGLIVAKNPNDALYSCDGDFPCIEVDYEIGTKILFYIRSTRSPLVKLSPSKTIVGKPVSPKVAYFSSRGPNSIAPAILKLPLLPLIYLWMVDMPLHSGTSMSTPHISGIVALVKALHPNWSPAAIKSALITTAWQTDPSGLPIFAEGSPQKLANPFDFGGGIVNPNGAADPGLVYDMGTTDYIHYLCAMAYNNSAISRLTLQSIVCPSTKLSILDVNLPSITIPSLRNSTTITRTITNVGALKTIYRAVIEPPIGIMVSVNPEVLLFNSTIKKISFKVTISTTHKVNTGYYFGSLTWTNGVHAVRSPLSVRTELLQSYADDY</sequence>
<evidence type="ECO:0000256" key="5">
    <source>
        <dbReference type="ARBA" id="ARBA00022801"/>
    </source>
</evidence>
<keyword evidence="7" id="KW-0040">ANK repeat</keyword>
<reference evidence="12" key="1">
    <citation type="submission" date="2018-02" db="EMBL/GenBank/DDBJ databases">
        <authorList>
            <person name="Cohen D.B."/>
            <person name="Kent A.D."/>
        </authorList>
    </citation>
    <scope>NUCLEOTIDE SEQUENCE</scope>
</reference>
<evidence type="ECO:0000259" key="9">
    <source>
        <dbReference type="Pfam" id="PF00082"/>
    </source>
</evidence>
<dbReference type="PROSITE" id="PS51892">
    <property type="entry name" value="SUBTILASE"/>
    <property type="match status" value="1"/>
</dbReference>
<protein>
    <submittedName>
        <fullName evidence="12">Uncharacterized protein</fullName>
    </submittedName>
</protein>
<dbReference type="FunFam" id="3.30.70.80:FF:000002">
    <property type="entry name" value="Subtilisin-like protease SBT5.3"/>
    <property type="match status" value="1"/>
</dbReference>
<dbReference type="EMBL" id="OIVN01005445">
    <property type="protein sequence ID" value="SPD22503.1"/>
    <property type="molecule type" value="Genomic_DNA"/>
</dbReference>
<dbReference type="Gene3D" id="2.60.40.2310">
    <property type="match status" value="1"/>
</dbReference>
<keyword evidence="4" id="KW-0732">Signal</keyword>
<evidence type="ECO:0000256" key="2">
    <source>
        <dbReference type="ARBA" id="ARBA00011073"/>
    </source>
</evidence>
<dbReference type="InterPro" id="IPR002110">
    <property type="entry name" value="Ankyrin_rpt"/>
</dbReference>
<dbReference type="Gene3D" id="3.30.70.80">
    <property type="entry name" value="Peptidase S8 propeptide/proteinase inhibitor I9"/>
    <property type="match status" value="1"/>
</dbReference>
<dbReference type="InterPro" id="IPR037045">
    <property type="entry name" value="S8pro/Inhibitor_I9_sf"/>
</dbReference>
<keyword evidence="3" id="KW-0645">Protease</keyword>
<dbReference type="Pfam" id="PF05922">
    <property type="entry name" value="Inhibitor_I9"/>
    <property type="match status" value="1"/>
</dbReference>
<dbReference type="Pfam" id="PF17766">
    <property type="entry name" value="fn3_6"/>
    <property type="match status" value="1"/>
</dbReference>
<keyword evidence="5" id="KW-0378">Hydrolase</keyword>
<evidence type="ECO:0000256" key="6">
    <source>
        <dbReference type="ARBA" id="ARBA00022825"/>
    </source>
</evidence>
<dbReference type="Gene3D" id="3.50.30.30">
    <property type="match status" value="1"/>
</dbReference>
<gene>
    <name evidence="12" type="ORF">FSB_LOCUS50385</name>
</gene>
<dbReference type="GO" id="GO:0006508">
    <property type="term" value="P:proteolysis"/>
    <property type="evidence" value="ECO:0007669"/>
    <property type="project" value="UniProtKB-KW"/>
</dbReference>
<dbReference type="InterPro" id="IPR023828">
    <property type="entry name" value="Peptidase_S8_Ser-AS"/>
</dbReference>
<dbReference type="InterPro" id="IPR045051">
    <property type="entry name" value="SBT"/>
</dbReference>
<dbReference type="PRINTS" id="PR00723">
    <property type="entry name" value="SUBTILISIN"/>
</dbReference>
<comment type="similarity">
    <text evidence="2 8">Belongs to the peptidase S8 family.</text>
</comment>
<dbReference type="InterPro" id="IPR036852">
    <property type="entry name" value="Peptidase_S8/S53_dom_sf"/>
</dbReference>